<comment type="caution">
    <text evidence="3">The sequence shown here is derived from an EMBL/GenBank/DDBJ whole genome shotgun (WGS) entry which is preliminary data.</text>
</comment>
<dbReference type="AlphaFoldDB" id="A0A8J3TTS4"/>
<feature type="domain" description="Activator of Hsp90 ATPase homologue 1/2-like C-terminal" evidence="2">
    <location>
        <begin position="14"/>
        <end position="133"/>
    </location>
</feature>
<accession>A0A8J3TTS4</accession>
<evidence type="ECO:0000313" key="4">
    <source>
        <dbReference type="Proteomes" id="UP000650628"/>
    </source>
</evidence>
<dbReference type="RefSeq" id="WP_203956704.1">
    <property type="nucleotide sequence ID" value="NZ_BOOO01000036.1"/>
</dbReference>
<organism evidence="3 4">
    <name type="scientific">Planotetraspora mira</name>
    <dbReference type="NCBI Taxonomy" id="58121"/>
    <lineage>
        <taxon>Bacteria</taxon>
        <taxon>Bacillati</taxon>
        <taxon>Actinomycetota</taxon>
        <taxon>Actinomycetes</taxon>
        <taxon>Streptosporangiales</taxon>
        <taxon>Streptosporangiaceae</taxon>
        <taxon>Planotetraspora</taxon>
    </lineage>
</organism>
<keyword evidence="4" id="KW-1185">Reference proteome</keyword>
<dbReference type="Gene3D" id="3.30.530.20">
    <property type="match status" value="1"/>
</dbReference>
<name>A0A8J3TTS4_9ACTN</name>
<evidence type="ECO:0000259" key="2">
    <source>
        <dbReference type="Pfam" id="PF08327"/>
    </source>
</evidence>
<protein>
    <recommendedName>
        <fullName evidence="2">Activator of Hsp90 ATPase homologue 1/2-like C-terminal domain-containing protein</fullName>
    </recommendedName>
</protein>
<dbReference type="EMBL" id="BOOO01000036">
    <property type="protein sequence ID" value="GII32845.1"/>
    <property type="molecule type" value="Genomic_DNA"/>
</dbReference>
<dbReference type="CDD" id="cd07814">
    <property type="entry name" value="SRPBCC_CalC_Aha1-like"/>
    <property type="match status" value="1"/>
</dbReference>
<dbReference type="SUPFAM" id="SSF55961">
    <property type="entry name" value="Bet v1-like"/>
    <property type="match status" value="1"/>
</dbReference>
<dbReference type="Pfam" id="PF08327">
    <property type="entry name" value="AHSA1"/>
    <property type="match status" value="1"/>
</dbReference>
<comment type="similarity">
    <text evidence="1">Belongs to the AHA1 family.</text>
</comment>
<dbReference type="InterPro" id="IPR023393">
    <property type="entry name" value="START-like_dom_sf"/>
</dbReference>
<gene>
    <name evidence="3" type="ORF">Pmi06nite_62870</name>
</gene>
<sequence length="251" mass="27489">MAHEFELRKEVELDATPEQVWEAISTGPGVDAWFMGRNEIEPGVGGTIRMTVAGHTDESRVTAWEPRKRLAHQSSAGADGAFMAFEYLIEGRAGGSTVLRMVQSGVLSGDWETEYDALNEGWNIYLHSLDQYLAHFPGRHGAVVTVVKPQAADRDRAWALIKSELGLAGEIAVGDRVHLEIEGAPPVEGVVDYAGLPTFIGVRTPDGLYRFVHSGPQRGDVVVLGHHIYSADADPDQVEQTWRSWLDGLFA</sequence>
<evidence type="ECO:0000256" key="1">
    <source>
        <dbReference type="ARBA" id="ARBA00006817"/>
    </source>
</evidence>
<dbReference type="InterPro" id="IPR013538">
    <property type="entry name" value="ASHA1/2-like_C"/>
</dbReference>
<dbReference type="Proteomes" id="UP000650628">
    <property type="component" value="Unassembled WGS sequence"/>
</dbReference>
<proteinExistence type="inferred from homology"/>
<evidence type="ECO:0000313" key="3">
    <source>
        <dbReference type="EMBL" id="GII32845.1"/>
    </source>
</evidence>
<reference evidence="3 4" key="1">
    <citation type="submission" date="2021-01" db="EMBL/GenBank/DDBJ databases">
        <title>Whole genome shotgun sequence of Planotetraspora mira NBRC 15435.</title>
        <authorList>
            <person name="Komaki H."/>
            <person name="Tamura T."/>
        </authorList>
    </citation>
    <scope>NUCLEOTIDE SEQUENCE [LARGE SCALE GENOMIC DNA]</scope>
    <source>
        <strain evidence="3 4">NBRC 15435</strain>
    </source>
</reference>